<keyword evidence="2" id="KW-1185">Reference proteome</keyword>
<name>A0A9N8MI43_9FLAO</name>
<reference evidence="1" key="1">
    <citation type="submission" date="2020-12" db="EMBL/GenBank/DDBJ databases">
        <authorList>
            <person name="Rodrigo-Torres L."/>
            <person name="Arahal R. D."/>
            <person name="Lucena T."/>
        </authorList>
    </citation>
    <scope>NUCLEOTIDE SEQUENCE</scope>
    <source>
        <strain evidence="1">CECT 9390</strain>
    </source>
</reference>
<dbReference type="Gene3D" id="3.40.50.2000">
    <property type="entry name" value="Glycogen Phosphorylase B"/>
    <property type="match status" value="2"/>
</dbReference>
<evidence type="ECO:0000313" key="1">
    <source>
        <dbReference type="EMBL" id="CAD7811309.1"/>
    </source>
</evidence>
<accession>A0A9N8MI43</accession>
<dbReference type="RefSeq" id="WP_162088612.1">
    <property type="nucleotide sequence ID" value="NZ_CAJIMS010000001.1"/>
</dbReference>
<dbReference type="AlphaFoldDB" id="A0A9N8MI43"/>
<evidence type="ECO:0000313" key="2">
    <source>
        <dbReference type="Proteomes" id="UP000662618"/>
    </source>
</evidence>
<sequence>MKILLFGEYSNVHWTLAEAYRKLGHEVIVVSDGDWWKNYQRDINIPYNNKFKFLIFLLQIIIDHRFKNNDIVQLINYRFLFKNKLGFLNKYFFNHLKKNNKRIVLAAYGDDYYYVQACIQKKLKYNPIKEVAPNLSYLKDIFSVHNSKTAKDLNIYIAKKSDGIVACMYDYFASYRDEYKDKLVAIPLPIDLEKLNYTDNLYKEKLNIFLGVQKFRMEWKGTDYILKCFEILKEKHKDEIDLRIIENVPYHEYVKLFSESNLFFDQTHSYAQGMNGLIAMAQGKILFGGGEKEHYALLGEKFNFPIVNISSDIQDMCRKVEYFIGKKTEVLEAGKKSRKYIEEHHDSIKVGQDYINYYIKLLTQR</sequence>
<gene>
    <name evidence="1" type="ORF">CHRY9390_02335</name>
</gene>
<dbReference type="SUPFAM" id="SSF53756">
    <property type="entry name" value="UDP-Glycosyltransferase/glycogen phosphorylase"/>
    <property type="match status" value="1"/>
</dbReference>
<protein>
    <recommendedName>
        <fullName evidence="3">Glycosyltransferase involved in cell wall biosynthesis</fullName>
    </recommendedName>
</protein>
<organism evidence="1 2">
    <name type="scientific">Chryseobacterium aquaeductus</name>
    <dbReference type="NCBI Taxonomy" id="2675056"/>
    <lineage>
        <taxon>Bacteria</taxon>
        <taxon>Pseudomonadati</taxon>
        <taxon>Bacteroidota</taxon>
        <taxon>Flavobacteriia</taxon>
        <taxon>Flavobacteriales</taxon>
        <taxon>Weeksellaceae</taxon>
        <taxon>Chryseobacterium group</taxon>
        <taxon>Chryseobacterium</taxon>
    </lineage>
</organism>
<proteinExistence type="predicted"/>
<evidence type="ECO:0008006" key="3">
    <source>
        <dbReference type="Google" id="ProtNLM"/>
    </source>
</evidence>
<comment type="caution">
    <text evidence="1">The sequence shown here is derived from an EMBL/GenBank/DDBJ whole genome shotgun (WGS) entry which is preliminary data.</text>
</comment>
<dbReference type="Proteomes" id="UP000662618">
    <property type="component" value="Unassembled WGS sequence"/>
</dbReference>
<dbReference type="EMBL" id="CAJIMS010000001">
    <property type="protein sequence ID" value="CAD7811309.1"/>
    <property type="molecule type" value="Genomic_DNA"/>
</dbReference>